<evidence type="ECO:0000313" key="5">
    <source>
        <dbReference type="EMBL" id="MFC6998642.1"/>
    </source>
</evidence>
<gene>
    <name evidence="5" type="ORF">ACFQHR_13470</name>
</gene>
<feature type="short sequence motif" description="GXGXXG" evidence="2">
    <location>
        <begin position="55"/>
        <end position="60"/>
    </location>
</feature>
<protein>
    <submittedName>
        <fullName evidence="5">Patatin-like phospholipase family protein</fullName>
    </submittedName>
</protein>
<reference evidence="6" key="1">
    <citation type="journal article" date="2019" name="Int. J. Syst. Evol. Microbiol.">
        <title>The Global Catalogue of Microorganisms (GCM) 10K type strain sequencing project: providing services to taxonomists for standard genome sequencing and annotation.</title>
        <authorList>
            <consortium name="The Broad Institute Genomics Platform"/>
            <consortium name="The Broad Institute Genome Sequencing Center for Infectious Disease"/>
            <person name="Wu L."/>
            <person name="Ma J."/>
        </authorList>
    </citation>
    <scope>NUCLEOTIDE SEQUENCE [LARGE SCALE GENOMIC DNA]</scope>
    <source>
        <strain evidence="6">CGMCC 4.7393</strain>
    </source>
</reference>
<evidence type="ECO:0000313" key="6">
    <source>
        <dbReference type="Proteomes" id="UP001596405"/>
    </source>
</evidence>
<dbReference type="EMBL" id="JBHSYQ010000006">
    <property type="protein sequence ID" value="MFC6998642.1"/>
    <property type="molecule type" value="Genomic_DNA"/>
</dbReference>
<accession>A0ABW2DLB8</accession>
<dbReference type="Gene3D" id="3.40.1090.10">
    <property type="entry name" value="Cytosolic phospholipase A2 catalytic domain"/>
    <property type="match status" value="2"/>
</dbReference>
<feature type="signal peptide" evidence="3">
    <location>
        <begin position="1"/>
        <end position="39"/>
    </location>
</feature>
<keyword evidence="1 2" id="KW-0443">Lipid metabolism</keyword>
<name>A0ABW2DLB8_9BACT</name>
<keyword evidence="6" id="KW-1185">Reference proteome</keyword>
<keyword evidence="2" id="KW-0442">Lipid degradation</keyword>
<sequence>MKLINLMPCFGAVFRKVALKRLVSSLVLLCLLVSTEALAQNNSATTVYRNLALEGGGIRGIAYGGALAELEQRGILKDIERVAGTSAGSIQACLLALGYTPQEITDITFKTPVQQFNDGRWLFIGGFTRMAKRYGWYRGEKFTNWLAQLIEQKTGNPDLTFAELHALAGQNGYRDLYITGTNLSRQRTETFSHETYPKMRVKDAVRISMSVPLYFQAVMVDSLGQVHQKPLPNGGTDVMIDGGLLANFPIMVFDHPRYFHKSATSLPDPKIRFINPETIGIRLDHDDQIQYDAERKGLAPHQIDGFKEYMNAFYRIIIENLNRHELTPADWDRTISVSTAGFGPKVKRLSEKEKEKLLESGRFGVVQFFAGCE</sequence>
<dbReference type="Pfam" id="PF01734">
    <property type="entry name" value="Patatin"/>
    <property type="match status" value="1"/>
</dbReference>
<dbReference type="SUPFAM" id="SSF52151">
    <property type="entry name" value="FabD/lysophospholipase-like"/>
    <property type="match status" value="1"/>
</dbReference>
<dbReference type="PANTHER" id="PTHR46394:SF1">
    <property type="entry name" value="PNPLA DOMAIN-CONTAINING PROTEIN"/>
    <property type="match status" value="1"/>
</dbReference>
<dbReference type="Proteomes" id="UP001596405">
    <property type="component" value="Unassembled WGS sequence"/>
</dbReference>
<evidence type="ECO:0000259" key="4">
    <source>
        <dbReference type="PROSITE" id="PS51635"/>
    </source>
</evidence>
<feature type="chain" id="PRO_5046321798" evidence="3">
    <location>
        <begin position="40"/>
        <end position="373"/>
    </location>
</feature>
<proteinExistence type="predicted"/>
<organism evidence="5 6">
    <name type="scientific">Rufibacter roseus</name>
    <dbReference type="NCBI Taxonomy" id="1567108"/>
    <lineage>
        <taxon>Bacteria</taxon>
        <taxon>Pseudomonadati</taxon>
        <taxon>Bacteroidota</taxon>
        <taxon>Cytophagia</taxon>
        <taxon>Cytophagales</taxon>
        <taxon>Hymenobacteraceae</taxon>
        <taxon>Rufibacter</taxon>
    </lineage>
</organism>
<feature type="domain" description="PNPLA" evidence="4">
    <location>
        <begin position="51"/>
        <end position="254"/>
    </location>
</feature>
<evidence type="ECO:0000256" key="2">
    <source>
        <dbReference type="PROSITE-ProRule" id="PRU01161"/>
    </source>
</evidence>
<feature type="active site" description="Nucleophile" evidence="2">
    <location>
        <position position="86"/>
    </location>
</feature>
<dbReference type="InterPro" id="IPR016035">
    <property type="entry name" value="Acyl_Trfase/lysoPLipase"/>
</dbReference>
<evidence type="ECO:0000256" key="1">
    <source>
        <dbReference type="ARBA" id="ARBA00023098"/>
    </source>
</evidence>
<comment type="caution">
    <text evidence="5">The sequence shown here is derived from an EMBL/GenBank/DDBJ whole genome shotgun (WGS) entry which is preliminary data.</text>
</comment>
<dbReference type="RefSeq" id="WP_082883191.1">
    <property type="nucleotide sequence ID" value="NZ_JBHSYQ010000006.1"/>
</dbReference>
<feature type="active site" description="Proton acceptor" evidence="2">
    <location>
        <position position="241"/>
    </location>
</feature>
<dbReference type="PROSITE" id="PS51635">
    <property type="entry name" value="PNPLA"/>
    <property type="match status" value="1"/>
</dbReference>
<keyword evidence="2" id="KW-0378">Hydrolase</keyword>
<dbReference type="InterPro" id="IPR002641">
    <property type="entry name" value="PNPLA_dom"/>
</dbReference>
<dbReference type="InterPro" id="IPR052580">
    <property type="entry name" value="Lipid_Hydrolase"/>
</dbReference>
<evidence type="ECO:0000256" key="3">
    <source>
        <dbReference type="SAM" id="SignalP"/>
    </source>
</evidence>
<dbReference type="PANTHER" id="PTHR46394">
    <property type="entry name" value="ANNEXIN"/>
    <property type="match status" value="1"/>
</dbReference>
<keyword evidence="3" id="KW-0732">Signal</keyword>
<feature type="short sequence motif" description="GXSXG" evidence="2">
    <location>
        <begin position="84"/>
        <end position="88"/>
    </location>
</feature>
<feature type="short sequence motif" description="DGA/G" evidence="2">
    <location>
        <begin position="241"/>
        <end position="243"/>
    </location>
</feature>
<dbReference type="CDD" id="cd07207">
    <property type="entry name" value="Pat_ExoU_VipD_like"/>
    <property type="match status" value="1"/>
</dbReference>